<gene>
    <name evidence="2" type="ORF">CDD80_7086</name>
</gene>
<dbReference type="EMBL" id="NJES01000845">
    <property type="protein sequence ID" value="PHH68993.1"/>
    <property type="molecule type" value="Genomic_DNA"/>
</dbReference>
<accession>A0A2C5YMZ8</accession>
<dbReference type="AlphaFoldDB" id="A0A2C5YMZ8"/>
<evidence type="ECO:0000256" key="1">
    <source>
        <dbReference type="SAM" id="MobiDB-lite"/>
    </source>
</evidence>
<organism evidence="2 3">
    <name type="scientific">Ophiocordyceps camponoti-rufipedis</name>
    <dbReference type="NCBI Taxonomy" id="2004952"/>
    <lineage>
        <taxon>Eukaryota</taxon>
        <taxon>Fungi</taxon>
        <taxon>Dikarya</taxon>
        <taxon>Ascomycota</taxon>
        <taxon>Pezizomycotina</taxon>
        <taxon>Sordariomycetes</taxon>
        <taxon>Hypocreomycetidae</taxon>
        <taxon>Hypocreales</taxon>
        <taxon>Ophiocordycipitaceae</taxon>
        <taxon>Ophiocordyceps</taxon>
    </lineage>
</organism>
<dbReference type="Proteomes" id="UP000226431">
    <property type="component" value="Unassembled WGS sequence"/>
</dbReference>
<reference evidence="2 3" key="1">
    <citation type="submission" date="2017-06" db="EMBL/GenBank/DDBJ databases">
        <title>Ant-infecting Ophiocordyceps genomes reveal a high diversity of potential behavioral manipulation genes and a possible major role for enterotoxins.</title>
        <authorList>
            <person name="De Bekker C."/>
            <person name="Evans H.C."/>
            <person name="Brachmann A."/>
            <person name="Hughes D.P."/>
        </authorList>
    </citation>
    <scope>NUCLEOTIDE SEQUENCE [LARGE SCALE GENOMIC DNA]</scope>
    <source>
        <strain evidence="2 3">Map16</strain>
    </source>
</reference>
<protein>
    <submittedName>
        <fullName evidence="2">Uncharacterized protein</fullName>
    </submittedName>
</protein>
<evidence type="ECO:0000313" key="2">
    <source>
        <dbReference type="EMBL" id="PHH68993.1"/>
    </source>
</evidence>
<keyword evidence="3" id="KW-1185">Reference proteome</keyword>
<comment type="caution">
    <text evidence="2">The sequence shown here is derived from an EMBL/GenBank/DDBJ whole genome shotgun (WGS) entry which is preliminary data.</text>
</comment>
<feature type="region of interest" description="Disordered" evidence="1">
    <location>
        <begin position="131"/>
        <end position="156"/>
    </location>
</feature>
<name>A0A2C5YMZ8_9HYPO</name>
<sequence length="156" mass="17184">MNSCRRHQQPPYRCFIAQDAVINVVATCSMIHDRDYRDTGTPHVDKRGDEWNRGRTDAVARVIADVGGRQGPSSSLPSPPRESGFRPCCPPPPFTFALATPSTWSEKAVELERLPLLVAVPRMKWASQEAVGLRHNGRGGTAVSKRGPPSQGKRTR</sequence>
<evidence type="ECO:0000313" key="3">
    <source>
        <dbReference type="Proteomes" id="UP000226431"/>
    </source>
</evidence>
<feature type="region of interest" description="Disordered" evidence="1">
    <location>
        <begin position="66"/>
        <end position="87"/>
    </location>
</feature>
<proteinExistence type="predicted"/>